<dbReference type="InterPro" id="IPR045891">
    <property type="entry name" value="ZIP9"/>
</dbReference>
<proteinExistence type="predicted"/>
<feature type="transmembrane region" description="Helical" evidence="7">
    <location>
        <begin position="155"/>
        <end position="178"/>
    </location>
</feature>
<keyword evidence="5" id="KW-0333">Golgi apparatus</keyword>
<keyword evidence="3 7" id="KW-0812">Transmembrane</keyword>
<evidence type="ECO:0000256" key="5">
    <source>
        <dbReference type="ARBA" id="ARBA00023034"/>
    </source>
</evidence>
<comment type="caution">
    <text evidence="8">The sequence shown here is derived from an EMBL/GenBank/DDBJ whole genome shotgun (WGS) entry which is preliminary data.</text>
</comment>
<evidence type="ECO:0000256" key="3">
    <source>
        <dbReference type="ARBA" id="ARBA00022692"/>
    </source>
</evidence>
<feature type="transmembrane region" description="Helical" evidence="7">
    <location>
        <begin position="190"/>
        <end position="211"/>
    </location>
</feature>
<feature type="transmembrane region" description="Helical" evidence="7">
    <location>
        <begin position="68"/>
        <end position="87"/>
    </location>
</feature>
<evidence type="ECO:0008006" key="10">
    <source>
        <dbReference type="Google" id="ProtNLM"/>
    </source>
</evidence>
<dbReference type="OrthoDB" id="19859at2759"/>
<keyword evidence="4 7" id="KW-1133">Transmembrane helix</keyword>
<feature type="transmembrane region" description="Helical" evidence="7">
    <location>
        <begin position="275"/>
        <end position="295"/>
    </location>
</feature>
<dbReference type="STRING" id="105984.A0A427Y550"/>
<dbReference type="AlphaFoldDB" id="A0A427Y550"/>
<feature type="transmembrane region" description="Helical" evidence="7">
    <location>
        <begin position="223"/>
        <end position="242"/>
    </location>
</feature>
<keyword evidence="6 7" id="KW-0472">Membrane</keyword>
<protein>
    <recommendedName>
        <fullName evidence="10">High-affinity Zn(2+) transporter zrt1</fullName>
    </recommendedName>
</protein>
<dbReference type="EMBL" id="RSCE01000002">
    <property type="protein sequence ID" value="RSH86207.1"/>
    <property type="molecule type" value="Genomic_DNA"/>
</dbReference>
<comment type="subcellular location">
    <subcellularLocation>
        <location evidence="1">Endomembrane system</location>
        <topology evidence="1">Multi-pass membrane protein</topology>
    </subcellularLocation>
    <subcellularLocation>
        <location evidence="2">Golgi apparatus membrane</location>
    </subcellularLocation>
</comment>
<dbReference type="GeneID" id="39588986"/>
<evidence type="ECO:0000256" key="1">
    <source>
        <dbReference type="ARBA" id="ARBA00004127"/>
    </source>
</evidence>
<evidence type="ECO:0000256" key="4">
    <source>
        <dbReference type="ARBA" id="ARBA00022989"/>
    </source>
</evidence>
<evidence type="ECO:0000256" key="2">
    <source>
        <dbReference type="ARBA" id="ARBA00004394"/>
    </source>
</evidence>
<dbReference type="RefSeq" id="XP_028478992.1">
    <property type="nucleotide sequence ID" value="XM_028620020.1"/>
</dbReference>
<dbReference type="Pfam" id="PF02535">
    <property type="entry name" value="Zip"/>
    <property type="match status" value="1"/>
</dbReference>
<accession>A0A427Y550</accession>
<dbReference type="InterPro" id="IPR003689">
    <property type="entry name" value="ZIP"/>
</dbReference>
<name>A0A427Y550_9TREE</name>
<evidence type="ECO:0000256" key="7">
    <source>
        <dbReference type="SAM" id="Phobius"/>
    </source>
</evidence>
<gene>
    <name evidence="8" type="ORF">EHS24_004443</name>
</gene>
<keyword evidence="9" id="KW-1185">Reference proteome</keyword>
<feature type="transmembrane region" description="Helical" evidence="7">
    <location>
        <begin position="32"/>
        <end position="56"/>
    </location>
</feature>
<evidence type="ECO:0000313" key="8">
    <source>
        <dbReference type="EMBL" id="RSH86207.1"/>
    </source>
</evidence>
<dbReference type="GO" id="GO:0006829">
    <property type="term" value="P:zinc ion transport"/>
    <property type="evidence" value="ECO:0007669"/>
    <property type="project" value="InterPro"/>
</dbReference>
<dbReference type="GO" id="GO:0046873">
    <property type="term" value="F:metal ion transmembrane transporter activity"/>
    <property type="evidence" value="ECO:0007669"/>
    <property type="project" value="InterPro"/>
</dbReference>
<dbReference type="GO" id="GO:0000139">
    <property type="term" value="C:Golgi membrane"/>
    <property type="evidence" value="ECO:0007669"/>
    <property type="project" value="UniProtKB-SubCell"/>
</dbReference>
<sequence>MSVLLLVGQCIAMVAASLFVGSLPLMFKSSLSALSLAAIEVFGMGLLVGAALTIIIPEGVETLYAAEPDSHVVGIALLAGFALMLLVENLTPHPPHAPPQLEEAAHPMLPKDEAECETHAAAHGLSATLGLVIHGAADGIALGASSLSDNKGLGMIVFLAIIIHKGPAALGLTTTLLTLHLTPAQCRRRLLFFSLSAPAGALLTYGLVRLFGTGPAVTGRGSLSWWTGVALLFSGGSFLYVATVLQPITQTGPDDHCHDVHHEVHRQDKPILGHLSRTFIILLGMVLPLGMSALVDHHH</sequence>
<reference evidence="8 9" key="1">
    <citation type="submission" date="2018-11" db="EMBL/GenBank/DDBJ databases">
        <title>Genome sequence of Apiotrichum porosum DSM 27194.</title>
        <authorList>
            <person name="Aliyu H."/>
            <person name="Gorte O."/>
            <person name="Ochsenreither K."/>
        </authorList>
    </citation>
    <scope>NUCLEOTIDE SEQUENCE [LARGE SCALE GENOMIC DNA]</scope>
    <source>
        <strain evidence="8 9">DSM 27194</strain>
    </source>
</reference>
<dbReference type="PANTHER" id="PTHR16133:SF0">
    <property type="entry name" value="ZINC_IRON REGULATED TRANSPORTER-RELATED PROTEIN 102B, ISOFORM E"/>
    <property type="match status" value="1"/>
</dbReference>
<dbReference type="PANTHER" id="PTHR16133">
    <property type="entry name" value="SOLUTE CARRIER FAMILY 39 ZINC TRANSPORTER , MEMBER 9-RELATED"/>
    <property type="match status" value="1"/>
</dbReference>
<organism evidence="8 9">
    <name type="scientific">Apiotrichum porosum</name>
    <dbReference type="NCBI Taxonomy" id="105984"/>
    <lineage>
        <taxon>Eukaryota</taxon>
        <taxon>Fungi</taxon>
        <taxon>Dikarya</taxon>
        <taxon>Basidiomycota</taxon>
        <taxon>Agaricomycotina</taxon>
        <taxon>Tremellomycetes</taxon>
        <taxon>Trichosporonales</taxon>
        <taxon>Trichosporonaceae</taxon>
        <taxon>Apiotrichum</taxon>
    </lineage>
</organism>
<evidence type="ECO:0000313" key="9">
    <source>
        <dbReference type="Proteomes" id="UP000279236"/>
    </source>
</evidence>
<dbReference type="Proteomes" id="UP000279236">
    <property type="component" value="Unassembled WGS sequence"/>
</dbReference>
<evidence type="ECO:0000256" key="6">
    <source>
        <dbReference type="ARBA" id="ARBA00023136"/>
    </source>
</evidence>